<keyword evidence="4" id="KW-1185">Reference proteome</keyword>
<reference evidence="3 4" key="1">
    <citation type="submission" date="2020-09" db="EMBL/GenBank/DDBJ databases">
        <title>Sphingomonas sp., a new species isolated from pork steak.</title>
        <authorList>
            <person name="Heidler von Heilborn D."/>
        </authorList>
    </citation>
    <scope>NUCLEOTIDE SEQUENCE [LARGE SCALE GENOMIC DNA]</scope>
    <source>
        <strain evidence="4">S8-3T</strain>
    </source>
</reference>
<dbReference type="KEGG" id="spap:H3Z74_17455"/>
<name>A0A7H0LFR5_9SPHN</name>
<proteinExistence type="predicted"/>
<gene>
    <name evidence="3" type="ORF">H3Z74_17455</name>
</gene>
<evidence type="ECO:0000313" key="4">
    <source>
        <dbReference type="Proteomes" id="UP000516148"/>
    </source>
</evidence>
<dbReference type="EMBL" id="CP061038">
    <property type="protein sequence ID" value="QNQ08518.1"/>
    <property type="molecule type" value="Genomic_DNA"/>
</dbReference>
<evidence type="ECO:0000259" key="2">
    <source>
        <dbReference type="Pfam" id="PF13372"/>
    </source>
</evidence>
<evidence type="ECO:0000313" key="3">
    <source>
        <dbReference type="EMBL" id="QNQ08518.1"/>
    </source>
</evidence>
<feature type="signal peptide" evidence="1">
    <location>
        <begin position="1"/>
        <end position="21"/>
    </location>
</feature>
<accession>A0A7H0LFR5</accession>
<dbReference type="InterPro" id="IPR025388">
    <property type="entry name" value="Alginate_export_dom"/>
</dbReference>
<feature type="chain" id="PRO_5028893489" evidence="1">
    <location>
        <begin position="22"/>
        <end position="403"/>
    </location>
</feature>
<dbReference type="RefSeq" id="WP_187760846.1">
    <property type="nucleotide sequence ID" value="NZ_CP061038.1"/>
</dbReference>
<keyword evidence="1" id="KW-0732">Signal</keyword>
<sequence>MNRKVAIGLAVLAGSSQMANAQQVEFRPLVDARLRYERVDQQGLADEADALTMRIRSGAQASKGPWSVLVESEATLAIAEHYNSGTNGKTAYPLVVDPQNIELNRAQLRYAAHGITATAGRQLIELADQRFVGSSNFRQNQQTYDAARLQWGGAKGPFADISYAWADRTVNGIDGTGARQPAVGGNNVFALFGYAGKIGTLTGFAYLVDQDEAVVQGFRLSSQTYGLRLAGSVPLTPSVKLGYVASWARQSDYHRNPNDYAADYWLGEAILTVKGLTATGGYEILGADRGTALTSVQTPLSSLFKFQGWADKFTTTPPNGIRDLYGGAGYSWRKTGPLDAIALSATYHRFDSDRLGQHYGDEWDLLASVKRAHATFSARYARYRADSFATDTDKFWLELGWTL</sequence>
<dbReference type="Pfam" id="PF13372">
    <property type="entry name" value="Alginate_exp"/>
    <property type="match status" value="1"/>
</dbReference>
<dbReference type="Proteomes" id="UP000516148">
    <property type="component" value="Chromosome"/>
</dbReference>
<evidence type="ECO:0000256" key="1">
    <source>
        <dbReference type="SAM" id="SignalP"/>
    </source>
</evidence>
<protein>
    <submittedName>
        <fullName evidence="3">Alginate export family protein</fullName>
    </submittedName>
</protein>
<dbReference type="AlphaFoldDB" id="A0A7H0LFR5"/>
<feature type="domain" description="Alginate export" evidence="2">
    <location>
        <begin position="32"/>
        <end position="161"/>
    </location>
</feature>
<organism evidence="3 4">
    <name type="scientific">Sphingomonas alpina</name>
    <dbReference type="NCBI Taxonomy" id="653931"/>
    <lineage>
        <taxon>Bacteria</taxon>
        <taxon>Pseudomonadati</taxon>
        <taxon>Pseudomonadota</taxon>
        <taxon>Alphaproteobacteria</taxon>
        <taxon>Sphingomonadales</taxon>
        <taxon>Sphingomonadaceae</taxon>
        <taxon>Sphingomonas</taxon>
    </lineage>
</organism>